<keyword evidence="3" id="KW-1185">Reference proteome</keyword>
<feature type="compositionally biased region" description="Basic residues" evidence="1">
    <location>
        <begin position="81"/>
        <end position="92"/>
    </location>
</feature>
<dbReference type="InParanoid" id="A8NH42"/>
<dbReference type="Proteomes" id="UP000001861">
    <property type="component" value="Unassembled WGS sequence"/>
</dbReference>
<feature type="region of interest" description="Disordered" evidence="1">
    <location>
        <begin position="51"/>
        <end position="92"/>
    </location>
</feature>
<reference evidence="2 3" key="1">
    <citation type="journal article" date="2010" name="Proc. Natl. Acad. Sci. U.S.A.">
        <title>Insights into evolution of multicellular fungi from the assembled chromosomes of the mushroom Coprinopsis cinerea (Coprinus cinereus).</title>
        <authorList>
            <person name="Stajich J.E."/>
            <person name="Wilke S.K."/>
            <person name="Ahren D."/>
            <person name="Au C.H."/>
            <person name="Birren B.W."/>
            <person name="Borodovsky M."/>
            <person name="Burns C."/>
            <person name="Canback B."/>
            <person name="Casselton L.A."/>
            <person name="Cheng C.K."/>
            <person name="Deng J."/>
            <person name="Dietrich F.S."/>
            <person name="Fargo D.C."/>
            <person name="Farman M.L."/>
            <person name="Gathman A.C."/>
            <person name="Goldberg J."/>
            <person name="Guigo R."/>
            <person name="Hoegger P.J."/>
            <person name="Hooker J.B."/>
            <person name="Huggins A."/>
            <person name="James T.Y."/>
            <person name="Kamada T."/>
            <person name="Kilaru S."/>
            <person name="Kodira C."/>
            <person name="Kues U."/>
            <person name="Kupfer D."/>
            <person name="Kwan H.S."/>
            <person name="Lomsadze A."/>
            <person name="Li W."/>
            <person name="Lilly W.W."/>
            <person name="Ma L.J."/>
            <person name="Mackey A.J."/>
            <person name="Manning G."/>
            <person name="Martin F."/>
            <person name="Muraguchi H."/>
            <person name="Natvig D.O."/>
            <person name="Palmerini H."/>
            <person name="Ramesh M.A."/>
            <person name="Rehmeyer C.J."/>
            <person name="Roe B.A."/>
            <person name="Shenoy N."/>
            <person name="Stanke M."/>
            <person name="Ter-Hovhannisyan V."/>
            <person name="Tunlid A."/>
            <person name="Velagapudi R."/>
            <person name="Vision T.J."/>
            <person name="Zeng Q."/>
            <person name="Zolan M.E."/>
            <person name="Pukkila P.J."/>
        </authorList>
    </citation>
    <scope>NUCLEOTIDE SEQUENCE [LARGE SCALE GENOMIC DNA]</scope>
    <source>
        <strain evidence="3">Okayama-7 / 130 / ATCC MYA-4618 / FGSC 9003</strain>
    </source>
</reference>
<dbReference type="RefSeq" id="XP_001833675.2">
    <property type="nucleotide sequence ID" value="XM_001833623.2"/>
</dbReference>
<gene>
    <name evidence="2" type="ORF">CC1G_03892</name>
</gene>
<dbReference type="VEuPathDB" id="FungiDB:CC1G_03892"/>
<sequence length="350" mass="38620">MTEYDYSPEAWERYLATQDRIARWVDGTRKQQPCNAFTPATPHLKALALKEKERQRQKASGRAYNGKFTDESEDEYCEPRRRSHRKPSRQHRTYWDDVGKDFVFVDAHDVPPPSPPPSRCRRSSFSIPVSPTSPAKSNGKPRKGPRNLTLDLAPFPTCGVPPQDPYSYRNSGHSSHSSNTTTPTTTTPTSSMFPTHQLPVPPYSAPPAMGYAPMLGGGGLPMRPERAPKPTRTQTMPVSPHYANPQAHYVHHGFMPIPVGHNTLMVPLSPGMKGYPSYGADPSAKVSKIMGRLQVSPRLSFVYEAALSAEKSVHQSYLAEDTLHTTTSILSSTVPSNDAAASVPDVPFKT</sequence>
<dbReference type="OrthoDB" id="2976199at2759"/>
<name>A8NH42_COPC7</name>
<organism evidence="2 3">
    <name type="scientific">Coprinopsis cinerea (strain Okayama-7 / 130 / ATCC MYA-4618 / FGSC 9003)</name>
    <name type="common">Inky cap fungus</name>
    <name type="synonym">Hormographiella aspergillata</name>
    <dbReference type="NCBI Taxonomy" id="240176"/>
    <lineage>
        <taxon>Eukaryota</taxon>
        <taxon>Fungi</taxon>
        <taxon>Dikarya</taxon>
        <taxon>Basidiomycota</taxon>
        <taxon>Agaricomycotina</taxon>
        <taxon>Agaricomycetes</taxon>
        <taxon>Agaricomycetidae</taxon>
        <taxon>Agaricales</taxon>
        <taxon>Agaricineae</taxon>
        <taxon>Psathyrellaceae</taxon>
        <taxon>Coprinopsis</taxon>
    </lineage>
</organism>
<dbReference type="KEGG" id="cci:CC1G_03892"/>
<accession>A8NH42</accession>
<feature type="region of interest" description="Disordered" evidence="1">
    <location>
        <begin position="107"/>
        <end position="194"/>
    </location>
</feature>
<dbReference type="GeneID" id="6010173"/>
<dbReference type="AlphaFoldDB" id="A8NH42"/>
<protein>
    <submittedName>
        <fullName evidence="2">Uncharacterized protein</fullName>
    </submittedName>
</protein>
<dbReference type="HOGENOM" id="CLU_792302_0_0_1"/>
<proteinExistence type="predicted"/>
<comment type="caution">
    <text evidence="2">The sequence shown here is derived from an EMBL/GenBank/DDBJ whole genome shotgun (WGS) entry which is preliminary data.</text>
</comment>
<evidence type="ECO:0000313" key="3">
    <source>
        <dbReference type="Proteomes" id="UP000001861"/>
    </source>
</evidence>
<evidence type="ECO:0000313" key="2">
    <source>
        <dbReference type="EMBL" id="EAU88220.2"/>
    </source>
</evidence>
<dbReference type="EMBL" id="AACS02000002">
    <property type="protein sequence ID" value="EAU88220.2"/>
    <property type="molecule type" value="Genomic_DNA"/>
</dbReference>
<feature type="compositionally biased region" description="Low complexity" evidence="1">
    <location>
        <begin position="170"/>
        <end position="191"/>
    </location>
</feature>
<evidence type="ECO:0000256" key="1">
    <source>
        <dbReference type="SAM" id="MobiDB-lite"/>
    </source>
</evidence>